<feature type="compositionally biased region" description="Polar residues" evidence="2">
    <location>
        <begin position="825"/>
        <end position="835"/>
    </location>
</feature>
<protein>
    <submittedName>
        <fullName evidence="3">Uncharacterized protein</fullName>
    </submittedName>
</protein>
<feature type="compositionally biased region" description="Basic and acidic residues" evidence="2">
    <location>
        <begin position="640"/>
        <end position="659"/>
    </location>
</feature>
<feature type="compositionally biased region" description="Basic and acidic residues" evidence="2">
    <location>
        <begin position="987"/>
        <end position="1006"/>
    </location>
</feature>
<dbReference type="PANTHER" id="PTHR34894:SF5">
    <property type="entry name" value="EF-HAND DOMAIN-CONTAINING PROTEIN"/>
    <property type="match status" value="1"/>
</dbReference>
<feature type="coiled-coil region" evidence="1">
    <location>
        <begin position="363"/>
        <end position="399"/>
    </location>
</feature>
<feature type="compositionally biased region" description="Acidic residues" evidence="2">
    <location>
        <begin position="1007"/>
        <end position="1017"/>
    </location>
</feature>
<feature type="compositionally biased region" description="Basic and acidic residues" evidence="2">
    <location>
        <begin position="676"/>
        <end position="709"/>
    </location>
</feature>
<feature type="compositionally biased region" description="Basic and acidic residues" evidence="2">
    <location>
        <begin position="1018"/>
        <end position="1033"/>
    </location>
</feature>
<reference evidence="3 4" key="1">
    <citation type="submission" date="2016-11" db="EMBL/GenBank/DDBJ databases">
        <title>The macronuclear genome of Stentor coeruleus: a giant cell with tiny introns.</title>
        <authorList>
            <person name="Slabodnick M."/>
            <person name="Ruby J.G."/>
            <person name="Reiff S.B."/>
            <person name="Swart E.C."/>
            <person name="Gosai S."/>
            <person name="Prabakaran S."/>
            <person name="Witkowska E."/>
            <person name="Larue G.E."/>
            <person name="Fisher S."/>
            <person name="Freeman R.M."/>
            <person name="Gunawardena J."/>
            <person name="Chu W."/>
            <person name="Stover N.A."/>
            <person name="Gregory B.D."/>
            <person name="Nowacki M."/>
            <person name="Derisi J."/>
            <person name="Roy S.W."/>
            <person name="Marshall W.F."/>
            <person name="Sood P."/>
        </authorList>
    </citation>
    <scope>NUCLEOTIDE SEQUENCE [LARGE SCALE GENOMIC DNA]</scope>
    <source>
        <strain evidence="3">WM001</strain>
    </source>
</reference>
<feature type="region of interest" description="Disordered" evidence="2">
    <location>
        <begin position="913"/>
        <end position="942"/>
    </location>
</feature>
<feature type="compositionally biased region" description="Basic and acidic residues" evidence="2">
    <location>
        <begin position="747"/>
        <end position="775"/>
    </location>
</feature>
<gene>
    <name evidence="3" type="ORF">SteCoe_5879</name>
</gene>
<feature type="compositionally biased region" description="Basic and acidic residues" evidence="2">
    <location>
        <begin position="616"/>
        <end position="632"/>
    </location>
</feature>
<feature type="compositionally biased region" description="Basic and acidic residues" evidence="2">
    <location>
        <begin position="717"/>
        <end position="735"/>
    </location>
</feature>
<feature type="compositionally biased region" description="Basic and acidic residues" evidence="2">
    <location>
        <begin position="579"/>
        <end position="593"/>
    </location>
</feature>
<evidence type="ECO:0000313" key="3">
    <source>
        <dbReference type="EMBL" id="OMJ91509.1"/>
    </source>
</evidence>
<proteinExistence type="predicted"/>
<feature type="region of interest" description="Disordered" evidence="2">
    <location>
        <begin position="987"/>
        <end position="1034"/>
    </location>
</feature>
<evidence type="ECO:0000313" key="4">
    <source>
        <dbReference type="Proteomes" id="UP000187209"/>
    </source>
</evidence>
<keyword evidence="4" id="KW-1185">Reference proteome</keyword>
<feature type="compositionally biased region" description="Polar residues" evidence="2">
    <location>
        <begin position="793"/>
        <end position="805"/>
    </location>
</feature>
<dbReference type="PANTHER" id="PTHR34894">
    <property type="entry name" value="SAM-DEPENDENT METHYLTRANSFERASE RSMI, CONSERVED SITE"/>
    <property type="match status" value="1"/>
</dbReference>
<evidence type="ECO:0000256" key="2">
    <source>
        <dbReference type="SAM" id="MobiDB-lite"/>
    </source>
</evidence>
<dbReference type="Proteomes" id="UP000187209">
    <property type="component" value="Unassembled WGS sequence"/>
</dbReference>
<feature type="region of interest" description="Disordered" evidence="2">
    <location>
        <begin position="533"/>
        <end position="556"/>
    </location>
</feature>
<dbReference type="OrthoDB" id="299828at2759"/>
<feature type="compositionally biased region" description="Polar residues" evidence="2">
    <location>
        <begin position="915"/>
        <end position="930"/>
    </location>
</feature>
<sequence length="1488" mass="173760">MKKNSLAEQIEQKIRQMNERYNQAKKSSTENVIKSAIPSSPTDRINDILRKDLKRHLPLIKLRNSKDVSHIKDSKSPKSFSSLSFLPSDLPQLKKLAEPQFSTFDTQQNSIAKTLINDQLLCRSPDFDEHTIEMLEKFDSINPSSRKEAENLLNWFNDMKSKHENDDDYESVVLFCEKELTKQVFVECKPRGRLLRKLFAYYHNYFYILKESYEQVLNKLTSDYEKTYENTEKQHNNTLSKLKNTIGEMKNSIIKQENISKGLEDEVKFYKQKLHNMQRVYLEEQEMWRKMSIERMKKSAKRGDVFLNSSYNLAVAKWRQDLCNAEIQENTAFEDIKKKLDNEDILDPEEIKAMNELFLKKHEEMFEENYVDIETQTEEQEKEKEKENEENMMKKYEDGSEMGVKVVVHTVVVEKKHNEVEKKDKKIQTEDFEESDEEDEDIFETIKKIIKPEDLEDFGEGFDDDDDGEYKKIGFFGMKNSSSFEGTPNKWPSGNRRSLSPDFSEFVASFDRSSYERTGEELKTIVENDEEFDRKRREKVKEKDKEKTEGKYFHRKNEDKEKIEGKYFHRKNDDKEKIEGKYFHRKNDDKGIENGENEVIEQGWENEENYENEEIIEGKDENVENSDIRNQEKNANGRRSLGEMKNAEKAVKGNTDKQGKTVGIKNQQWRGLDGLRIPEKNPEGKTLALEKKDKLNEKTPDLKDPEKLIENPQNLKDPIDKSKGVKKSDTNKDKIQLNTKSQSKLNLEPEDKKYQKAEKSFLIPDSKDKSSERLNKSFQNLESKDLANDPKNTKIQSKRQLSISNLEDKSLKGTKPASRYEEDPNISQTPKNSLNKPIPRASFQNKNQPSKSSRRISVPINLQNSTALLQDLLTGKLGSNLKNTTKNLVKNIENKKKELAELESLIEMKRKVLKSSENSDFSDSEVSNSPRSEKSSQKRHFSTGEVLTRVVLNLNNMQNLQGENELKSPESTEKIIRQLINEEMKKNKALSKDNKRNSHLAKHGETIDEENENEVEDENKKSENSQDKWKHGYEVGYQRGKTKGFLSGKTLGREEGIAEGYRQAFKDMNQDDSLLEDSENESKTQEGNSISGIPQNKSKSRKPYIPNEIKSSKELTKFAEFKFASQRPVIAKISSPAPDLIKRLLKRSYEMISKKAKASRKFVNKLISSTYQTAISRIPLESNEELFEICYEDFTQKYGLRKVADRKFLELIASVIKNKSFRKQMMFIKLSGLGKTAGIECYSNMTLSLYLDRLQYMLNSKIGITMNYEEADDHSYFPLNRAIECVKEKLECYFDKTFIMSLIPKLEQKSIADPQRINSSLVDLDYTLELICDVYEIYLNKIRKGLNEILISFNYELTSPILQYDLALAIRHICPNKFQKLESEDILNQELTQEEAYQFCVEMNVLNENDINTFAKSYNKVPYENYMELTKIIDLMEQTQSTWISISEDEWRIRLERCMKKWDQHSQNAIIAWRVYESELKRIQSEYL</sequence>
<evidence type="ECO:0000256" key="1">
    <source>
        <dbReference type="SAM" id="Coils"/>
    </source>
</evidence>
<feature type="compositionally biased region" description="Polar residues" evidence="2">
    <location>
        <begin position="736"/>
        <end position="745"/>
    </location>
</feature>
<organism evidence="3 4">
    <name type="scientific">Stentor coeruleus</name>
    <dbReference type="NCBI Taxonomy" id="5963"/>
    <lineage>
        <taxon>Eukaryota</taxon>
        <taxon>Sar</taxon>
        <taxon>Alveolata</taxon>
        <taxon>Ciliophora</taxon>
        <taxon>Postciliodesmatophora</taxon>
        <taxon>Heterotrichea</taxon>
        <taxon>Heterotrichida</taxon>
        <taxon>Stentoridae</taxon>
        <taxon>Stentor</taxon>
    </lineage>
</organism>
<accession>A0A1R2CR79</accession>
<feature type="region of interest" description="Disordered" evidence="2">
    <location>
        <begin position="579"/>
        <end position="857"/>
    </location>
</feature>
<feature type="compositionally biased region" description="Polar residues" evidence="2">
    <location>
        <begin position="842"/>
        <end position="851"/>
    </location>
</feature>
<feature type="compositionally biased region" description="Basic and acidic residues" evidence="2">
    <location>
        <begin position="782"/>
        <end position="792"/>
    </location>
</feature>
<keyword evidence="1" id="KW-0175">Coiled coil</keyword>
<name>A0A1R2CR79_9CILI</name>
<comment type="caution">
    <text evidence="3">The sequence shown here is derived from an EMBL/GenBank/DDBJ whole genome shotgun (WGS) entry which is preliminary data.</text>
</comment>
<feature type="region of interest" description="Disordered" evidence="2">
    <location>
        <begin position="1075"/>
        <end position="1104"/>
    </location>
</feature>
<feature type="compositionally biased region" description="Polar residues" evidence="2">
    <location>
        <begin position="1085"/>
        <end position="1097"/>
    </location>
</feature>
<feature type="compositionally biased region" description="Acidic residues" evidence="2">
    <location>
        <begin position="595"/>
        <end position="615"/>
    </location>
</feature>
<dbReference type="EMBL" id="MPUH01000079">
    <property type="protein sequence ID" value="OMJ91509.1"/>
    <property type="molecule type" value="Genomic_DNA"/>
</dbReference>